<dbReference type="EnsemblPlants" id="PGSC0003DMT400011198">
    <property type="protein sequence ID" value="PGSC0003DMT400011198"/>
    <property type="gene ID" value="PGSC0003DMG400004385"/>
</dbReference>
<dbReference type="InParanoid" id="M0ZZ68"/>
<dbReference type="Proteomes" id="UP000011115">
    <property type="component" value="Unassembled WGS sequence"/>
</dbReference>
<evidence type="ECO:0000313" key="1">
    <source>
        <dbReference type="EnsemblPlants" id="PGSC0003DMT400011198"/>
    </source>
</evidence>
<evidence type="ECO:0000313" key="2">
    <source>
        <dbReference type="Proteomes" id="UP000011115"/>
    </source>
</evidence>
<dbReference type="AlphaFoldDB" id="M0ZZ68"/>
<dbReference type="Gramene" id="PGSC0003DMT400011198">
    <property type="protein sequence ID" value="PGSC0003DMT400011198"/>
    <property type="gene ID" value="PGSC0003DMG400004385"/>
</dbReference>
<reference evidence="1" key="2">
    <citation type="submission" date="2015-06" db="UniProtKB">
        <authorList>
            <consortium name="EnsemblPlants"/>
        </authorList>
    </citation>
    <scope>IDENTIFICATION</scope>
    <source>
        <strain evidence="1">DM1-3 516 R44</strain>
    </source>
</reference>
<reference evidence="2" key="1">
    <citation type="journal article" date="2011" name="Nature">
        <title>Genome sequence and analysis of the tuber crop potato.</title>
        <authorList>
            <consortium name="The Potato Genome Sequencing Consortium"/>
        </authorList>
    </citation>
    <scope>NUCLEOTIDE SEQUENCE [LARGE SCALE GENOMIC DNA]</scope>
    <source>
        <strain evidence="2">cv. DM1-3 516 R44</strain>
    </source>
</reference>
<sequence>MDQPVRRYSACRDENIVPPENSHGYDVYKLCKEVGRISSIQRQIQDSLSASSE</sequence>
<accession>M0ZZ68</accession>
<dbReference type="PaxDb" id="4113-PGSC0003DMT400011198"/>
<dbReference type="HOGENOM" id="CLU_3072456_0_0_1"/>
<proteinExistence type="predicted"/>
<protein>
    <submittedName>
        <fullName evidence="1">Uncharacterized protein</fullName>
    </submittedName>
</protein>
<keyword evidence="2" id="KW-1185">Reference proteome</keyword>
<organism evidence="1 2">
    <name type="scientific">Solanum tuberosum</name>
    <name type="common">Potato</name>
    <dbReference type="NCBI Taxonomy" id="4113"/>
    <lineage>
        <taxon>Eukaryota</taxon>
        <taxon>Viridiplantae</taxon>
        <taxon>Streptophyta</taxon>
        <taxon>Embryophyta</taxon>
        <taxon>Tracheophyta</taxon>
        <taxon>Spermatophyta</taxon>
        <taxon>Magnoliopsida</taxon>
        <taxon>eudicotyledons</taxon>
        <taxon>Gunneridae</taxon>
        <taxon>Pentapetalae</taxon>
        <taxon>asterids</taxon>
        <taxon>lamiids</taxon>
        <taxon>Solanales</taxon>
        <taxon>Solanaceae</taxon>
        <taxon>Solanoideae</taxon>
        <taxon>Solaneae</taxon>
        <taxon>Solanum</taxon>
    </lineage>
</organism>
<name>M0ZZ68_SOLTU</name>